<dbReference type="KEGG" id="atm:ANT_01370"/>
<feature type="domain" description="Solute-binding protein family 5" evidence="6">
    <location>
        <begin position="27"/>
        <end position="225"/>
    </location>
</feature>
<comment type="subcellular location">
    <subcellularLocation>
        <location evidence="1">Cell envelope</location>
    </subcellularLocation>
</comment>
<dbReference type="Gene3D" id="3.10.105.10">
    <property type="entry name" value="Dipeptide-binding Protein, Domain 3"/>
    <property type="match status" value="1"/>
</dbReference>
<evidence type="ECO:0000259" key="6">
    <source>
        <dbReference type="Pfam" id="PF00496"/>
    </source>
</evidence>
<gene>
    <name evidence="7" type="ordered locus">ANT_01370</name>
</gene>
<feature type="chain" id="PRO_5003225337" description="Solute-binding protein family 5 domain-containing protein" evidence="5">
    <location>
        <begin position="21"/>
        <end position="640"/>
    </location>
</feature>
<evidence type="ECO:0000313" key="8">
    <source>
        <dbReference type="Proteomes" id="UP000008922"/>
    </source>
</evidence>
<dbReference type="GO" id="GO:1904680">
    <property type="term" value="F:peptide transmembrane transporter activity"/>
    <property type="evidence" value="ECO:0007669"/>
    <property type="project" value="TreeGrafter"/>
</dbReference>
<feature type="domain" description="Solute-binding protein family 5" evidence="6">
    <location>
        <begin position="431"/>
        <end position="636"/>
    </location>
</feature>
<dbReference type="InterPro" id="IPR039424">
    <property type="entry name" value="SBP_5"/>
</dbReference>
<dbReference type="eggNOG" id="COG0747">
    <property type="taxonomic scope" value="Bacteria"/>
</dbReference>
<evidence type="ECO:0000256" key="3">
    <source>
        <dbReference type="ARBA" id="ARBA00022448"/>
    </source>
</evidence>
<feature type="signal peptide" evidence="5">
    <location>
        <begin position="1"/>
        <end position="20"/>
    </location>
</feature>
<comment type="similarity">
    <text evidence="2">Belongs to the bacterial solute-binding protein 5 family.</text>
</comment>
<organism evidence="7 8">
    <name type="scientific">Anaerolinea thermophila (strain DSM 14523 / JCM 11388 / NBRC 100420 / UNI-1)</name>
    <dbReference type="NCBI Taxonomy" id="926569"/>
    <lineage>
        <taxon>Bacteria</taxon>
        <taxon>Bacillati</taxon>
        <taxon>Chloroflexota</taxon>
        <taxon>Anaerolineae</taxon>
        <taxon>Anaerolineales</taxon>
        <taxon>Anaerolineaceae</taxon>
        <taxon>Anaerolinea</taxon>
    </lineage>
</organism>
<evidence type="ECO:0000256" key="5">
    <source>
        <dbReference type="SAM" id="SignalP"/>
    </source>
</evidence>
<dbReference type="GO" id="GO:0015833">
    <property type="term" value="P:peptide transport"/>
    <property type="evidence" value="ECO:0007669"/>
    <property type="project" value="TreeGrafter"/>
</dbReference>
<dbReference type="SUPFAM" id="SSF53850">
    <property type="entry name" value="Periplasmic binding protein-like II"/>
    <property type="match status" value="2"/>
</dbReference>
<dbReference type="RefSeq" id="WP_013558569.1">
    <property type="nucleotide sequence ID" value="NC_014960.1"/>
</dbReference>
<dbReference type="Gene3D" id="3.40.190.10">
    <property type="entry name" value="Periplasmic binding protein-like II"/>
    <property type="match status" value="1"/>
</dbReference>
<proteinExistence type="inferred from homology"/>
<dbReference type="EMBL" id="AP012029">
    <property type="protein sequence ID" value="BAJ62171.1"/>
    <property type="molecule type" value="Genomic_DNA"/>
</dbReference>
<keyword evidence="8" id="KW-1185">Reference proteome</keyword>
<dbReference type="InParanoid" id="E8MZ28"/>
<evidence type="ECO:0000256" key="4">
    <source>
        <dbReference type="ARBA" id="ARBA00022729"/>
    </source>
</evidence>
<evidence type="ECO:0000313" key="7">
    <source>
        <dbReference type="EMBL" id="BAJ62171.1"/>
    </source>
</evidence>
<dbReference type="AlphaFoldDB" id="E8MZ28"/>
<dbReference type="Pfam" id="PF00496">
    <property type="entry name" value="SBP_bac_5"/>
    <property type="match status" value="2"/>
</dbReference>
<dbReference type="OrthoDB" id="9772924at2"/>
<protein>
    <recommendedName>
        <fullName evidence="6">Solute-binding protein family 5 domain-containing protein</fullName>
    </recommendedName>
</protein>
<sequence length="640" mass="71621">MKQKSMLVLALVVIASLVLAACQPQTIVKTVEVTKEVKVVETQVVEKTQVVEVERKAFTTPHPILSDLKVRQAMYHCTNKLDLVKAGYPLISDEDAAKLIMDTFIPKDHWAYAGEGAVQQYPFDPEKGKALLEEAGWKLPEGANVRQKDDGTVLALKFYTTTAAFRQAWAAVWEKQMAACGIQILRNHVPASWWFGDTTGLQVRDFEIGAFAWVGQADPGGQTLWACDQIPLPENNWQGQNYMGWCNPKADEAIKKANNTLIKEERIKWYKVVQEEYAKDVPAIPLFNRTETFSAVSTLQGFAPTPGEEYYTYNVYDWERPGKDTIVIGFTQEPASLFTLVESAMVANLAAGLMGFRSYTSLNYDFQPETMKQLSTIENGLAQNNDVEVKEGDMVLDAAGNPVKLEKGVKVINANGEEVEFDGNPVKMKQLVVKYEFRDDLKWQDGSPVSQADFELGYKIACDRESGATTFITCDKTQAIEFNGLSYTVTWLPGVQDPLYFLAPYGFYPSNQPIESEGPYKGKTLKDVPAKDWATLPEVAEKPWSYGPYVIKEWVKGEKMVFEANPYYYRPVKTKNLVIAFVTPENAEAQLLTGAVDLLGSETLAGLTEQLVNAEKEGKVKNYVIAGATWEHIDFNLWVK</sequence>
<reference evidence="7 8" key="1">
    <citation type="submission" date="2010-12" db="EMBL/GenBank/DDBJ databases">
        <title>Whole genome sequence of Anaerolinea thermophila UNI-1.</title>
        <authorList>
            <person name="Narita-Yamada S."/>
            <person name="Kishi E."/>
            <person name="Watanabe Y."/>
            <person name="Takasaki K."/>
            <person name="Ankai A."/>
            <person name="Oguchi A."/>
            <person name="Fukui S."/>
            <person name="Takahashi M."/>
            <person name="Yashiro I."/>
            <person name="Hosoyama A."/>
            <person name="Sekiguchi Y."/>
            <person name="Hanada S."/>
            <person name="Fujita N."/>
        </authorList>
    </citation>
    <scope>NUCLEOTIDE SEQUENCE [LARGE SCALE GENOMIC DNA]</scope>
    <source>
        <strain evidence="8">DSM 14523 / JCM 11388 / NBRC 100420 / UNI-1</strain>
    </source>
</reference>
<evidence type="ECO:0000256" key="1">
    <source>
        <dbReference type="ARBA" id="ARBA00004196"/>
    </source>
</evidence>
<dbReference type="HOGENOM" id="CLU_028666_0_0_0"/>
<dbReference type="PROSITE" id="PS51257">
    <property type="entry name" value="PROKAR_LIPOPROTEIN"/>
    <property type="match status" value="1"/>
</dbReference>
<dbReference type="Proteomes" id="UP000008922">
    <property type="component" value="Chromosome"/>
</dbReference>
<dbReference type="InterPro" id="IPR000914">
    <property type="entry name" value="SBP_5_dom"/>
</dbReference>
<keyword evidence="4 5" id="KW-0732">Signal</keyword>
<evidence type="ECO:0000256" key="2">
    <source>
        <dbReference type="ARBA" id="ARBA00005695"/>
    </source>
</evidence>
<dbReference type="PANTHER" id="PTHR30290:SF10">
    <property type="entry name" value="PERIPLASMIC OLIGOPEPTIDE-BINDING PROTEIN-RELATED"/>
    <property type="match status" value="1"/>
</dbReference>
<dbReference type="PANTHER" id="PTHR30290">
    <property type="entry name" value="PERIPLASMIC BINDING COMPONENT OF ABC TRANSPORTER"/>
    <property type="match status" value="1"/>
</dbReference>
<accession>E8MZ28</accession>
<dbReference type="STRING" id="926569.ANT_01370"/>
<name>E8MZ28_ANATU</name>
<keyword evidence="3" id="KW-0813">Transport</keyword>